<dbReference type="SUPFAM" id="SSF110738">
    <property type="entry name" value="Glycerate kinase I"/>
    <property type="match status" value="1"/>
</dbReference>
<keyword evidence="1" id="KW-0418">Kinase</keyword>
<dbReference type="HOGENOM" id="CLU_028255_0_0_11"/>
<dbReference type="Gene3D" id="3.90.1510.10">
    <property type="entry name" value="Glycerate kinase, domain 2"/>
    <property type="match status" value="1"/>
</dbReference>
<dbReference type="Pfam" id="PF02595">
    <property type="entry name" value="Gly_kinase"/>
    <property type="match status" value="1"/>
</dbReference>
<organism evidence="1 2">
    <name type="scientific">Corynebacterium terpenotabidum Y-11</name>
    <dbReference type="NCBI Taxonomy" id="1200352"/>
    <lineage>
        <taxon>Bacteria</taxon>
        <taxon>Bacillati</taxon>
        <taxon>Actinomycetota</taxon>
        <taxon>Actinomycetes</taxon>
        <taxon>Mycobacteriales</taxon>
        <taxon>Corynebacteriaceae</taxon>
        <taxon>Corynebacterium</taxon>
    </lineage>
</organism>
<dbReference type="InterPro" id="IPR036129">
    <property type="entry name" value="Glycerate_kinase_sf"/>
</dbReference>
<dbReference type="InterPro" id="IPR018193">
    <property type="entry name" value="Glyc_kinase_flavodox-like_fold"/>
</dbReference>
<protein>
    <submittedName>
        <fullName evidence="1">Glycerate kinase</fullName>
    </submittedName>
</protein>
<dbReference type="GO" id="GO:0008887">
    <property type="term" value="F:glycerate kinase activity"/>
    <property type="evidence" value="ECO:0007669"/>
    <property type="project" value="InterPro"/>
</dbReference>
<dbReference type="eggNOG" id="COG1929">
    <property type="taxonomic scope" value="Bacteria"/>
</dbReference>
<accession>S4XBN4</accession>
<keyword evidence="2" id="KW-1185">Reference proteome</keyword>
<proteinExistence type="predicted"/>
<dbReference type="STRING" id="1200352.A606_01120"/>
<evidence type="ECO:0000313" key="1">
    <source>
        <dbReference type="EMBL" id="AGP29879.1"/>
    </source>
</evidence>
<name>S4XBN4_9CORY</name>
<dbReference type="PANTHER" id="PTHR21599:SF0">
    <property type="entry name" value="GLYCERATE KINASE"/>
    <property type="match status" value="1"/>
</dbReference>
<dbReference type="PANTHER" id="PTHR21599">
    <property type="entry name" value="GLYCERATE KINASE"/>
    <property type="match status" value="1"/>
</dbReference>
<gene>
    <name evidence="1" type="ORF">A606_01120</name>
</gene>
<reference evidence="1 2" key="1">
    <citation type="submission" date="2012-06" db="EMBL/GenBank/DDBJ databases">
        <title>Complete genome sequence of Corynebacterium terpenotabidum Y-11 (=DSM 44721).</title>
        <authorList>
            <person name="Ruckert C."/>
            <person name="Albersmeier A."/>
            <person name="Al-Dilaimi A."/>
            <person name="Szczepanowski R."/>
            <person name="Kalinowski J."/>
        </authorList>
    </citation>
    <scope>NUCLEOTIDE SEQUENCE [LARGE SCALE GENOMIC DNA]</scope>
    <source>
        <strain evidence="1 2">Y-11</strain>
    </source>
</reference>
<dbReference type="InterPro" id="IPR004381">
    <property type="entry name" value="Glycerate_kinase"/>
</dbReference>
<dbReference type="AlphaFoldDB" id="S4XBN4"/>
<dbReference type="KEGG" id="cter:A606_01120"/>
<sequence>MRGSDGRHITAEYSLHQADHRAVIETARICGLDMVTVDGATPPVEDARRAGSWGVGDVLVDAMDRGARRIILTLGGSATTDAGTGMASALGVVFRDDAGTPVGGIADMARITAVDLGGLDPRIADLDVVLASDVTNPLYGPDGAAAVYGPQKGLTPDAVPEVDAAVRSVAAVVERALGCEVAELPGAGAAGGLGFMAMALLGARMRPGVDLVLEATGFADLLVQADLVITGEGRIDAQTLSGKAPAGVAERARAAGVPVVAVCGQNLLAGLNGSGADLFDRVYALTDIEPDVASCIRSPGPVLTRIGQEIGVLIG</sequence>
<evidence type="ECO:0000313" key="2">
    <source>
        <dbReference type="Proteomes" id="UP000014809"/>
    </source>
</evidence>
<keyword evidence="1" id="KW-0808">Transferase</keyword>
<dbReference type="Proteomes" id="UP000014809">
    <property type="component" value="Chromosome"/>
</dbReference>
<dbReference type="EMBL" id="CP003696">
    <property type="protein sequence ID" value="AGP29879.1"/>
    <property type="molecule type" value="Genomic_DNA"/>
</dbReference>
<dbReference type="NCBIfam" id="TIGR00045">
    <property type="entry name" value="glycerate kinase"/>
    <property type="match status" value="1"/>
</dbReference>
<dbReference type="PATRIC" id="fig|1200352.3.peg.223"/>
<dbReference type="GO" id="GO:0031388">
    <property type="term" value="P:organic acid phosphorylation"/>
    <property type="evidence" value="ECO:0007669"/>
    <property type="project" value="InterPro"/>
</dbReference>